<feature type="DNA-binding region" description="OmpR/PhoB-type" evidence="7">
    <location>
        <begin position="125"/>
        <end position="223"/>
    </location>
</feature>
<feature type="domain" description="OmpR/PhoB-type" evidence="9">
    <location>
        <begin position="125"/>
        <end position="223"/>
    </location>
</feature>
<reference evidence="10 11" key="1">
    <citation type="submission" date="2018-07" db="EMBL/GenBank/DDBJ databases">
        <title>Genomic Encyclopedia of Type Strains, Phase IV (KMG-IV): sequencing the most valuable type-strain genomes for metagenomic binning, comparative biology and taxonomic classification.</title>
        <authorList>
            <person name="Goeker M."/>
        </authorList>
    </citation>
    <scope>NUCLEOTIDE SEQUENCE [LARGE SCALE GENOMIC DNA]</scope>
    <source>
        <strain evidence="10 11">DSM 21634</strain>
    </source>
</reference>
<dbReference type="InterPro" id="IPR011006">
    <property type="entry name" value="CheY-like_superfamily"/>
</dbReference>
<evidence type="ECO:0000256" key="7">
    <source>
        <dbReference type="PROSITE-ProRule" id="PRU01091"/>
    </source>
</evidence>
<dbReference type="GO" id="GO:0032993">
    <property type="term" value="C:protein-DNA complex"/>
    <property type="evidence" value="ECO:0007669"/>
    <property type="project" value="TreeGrafter"/>
</dbReference>
<evidence type="ECO:0000259" key="9">
    <source>
        <dbReference type="PROSITE" id="PS51755"/>
    </source>
</evidence>
<protein>
    <submittedName>
        <fullName evidence="10">Winged helix family two component transcriptional regulator</fullName>
    </submittedName>
</protein>
<dbReference type="PANTHER" id="PTHR48111">
    <property type="entry name" value="REGULATOR OF RPOS"/>
    <property type="match status" value="1"/>
</dbReference>
<dbReference type="InterPro" id="IPR001789">
    <property type="entry name" value="Sig_transdc_resp-reg_receiver"/>
</dbReference>
<comment type="caution">
    <text evidence="10">The sequence shown here is derived from an EMBL/GenBank/DDBJ whole genome shotgun (WGS) entry which is preliminary data.</text>
</comment>
<organism evidence="10 11">
    <name type="scientific">Pseudorhodoferax soli</name>
    <dbReference type="NCBI Taxonomy" id="545864"/>
    <lineage>
        <taxon>Bacteria</taxon>
        <taxon>Pseudomonadati</taxon>
        <taxon>Pseudomonadota</taxon>
        <taxon>Betaproteobacteria</taxon>
        <taxon>Burkholderiales</taxon>
        <taxon>Comamonadaceae</taxon>
    </lineage>
</organism>
<dbReference type="SMART" id="SM00862">
    <property type="entry name" value="Trans_reg_C"/>
    <property type="match status" value="1"/>
</dbReference>
<feature type="domain" description="Response regulatory" evidence="8">
    <location>
        <begin position="2"/>
        <end position="115"/>
    </location>
</feature>
<keyword evidence="1 6" id="KW-0597">Phosphoprotein</keyword>
<keyword evidence="11" id="KW-1185">Reference proteome</keyword>
<dbReference type="InterPro" id="IPR039420">
    <property type="entry name" value="WalR-like"/>
</dbReference>
<keyword evidence="2" id="KW-0902">Two-component regulatory system</keyword>
<evidence type="ECO:0000256" key="4">
    <source>
        <dbReference type="ARBA" id="ARBA00023125"/>
    </source>
</evidence>
<dbReference type="Gene3D" id="1.10.10.10">
    <property type="entry name" value="Winged helix-like DNA-binding domain superfamily/Winged helix DNA-binding domain"/>
    <property type="match status" value="1"/>
</dbReference>
<dbReference type="OrthoDB" id="9802426at2"/>
<dbReference type="InterPro" id="IPR036388">
    <property type="entry name" value="WH-like_DNA-bd_sf"/>
</dbReference>
<dbReference type="SUPFAM" id="SSF52172">
    <property type="entry name" value="CheY-like"/>
    <property type="match status" value="1"/>
</dbReference>
<keyword evidence="4 7" id="KW-0238">DNA-binding</keyword>
<name>A0A368XDQ9_9BURK</name>
<proteinExistence type="predicted"/>
<keyword evidence="3" id="KW-0805">Transcription regulation</keyword>
<dbReference type="GO" id="GO:0006355">
    <property type="term" value="P:regulation of DNA-templated transcription"/>
    <property type="evidence" value="ECO:0007669"/>
    <property type="project" value="InterPro"/>
</dbReference>
<dbReference type="PANTHER" id="PTHR48111:SF76">
    <property type="entry name" value="TWO-COMPONENT RESPONSE REGULATOR"/>
    <property type="match status" value="1"/>
</dbReference>
<gene>
    <name evidence="10" type="ORF">DES41_11161</name>
</gene>
<dbReference type="EMBL" id="QPJK01000011">
    <property type="protein sequence ID" value="RCW66103.1"/>
    <property type="molecule type" value="Genomic_DNA"/>
</dbReference>
<dbReference type="PROSITE" id="PS51755">
    <property type="entry name" value="OMPR_PHOB"/>
    <property type="match status" value="1"/>
</dbReference>
<evidence type="ECO:0000259" key="8">
    <source>
        <dbReference type="PROSITE" id="PS50110"/>
    </source>
</evidence>
<dbReference type="InterPro" id="IPR001867">
    <property type="entry name" value="OmpR/PhoB-type_DNA-bd"/>
</dbReference>
<dbReference type="Proteomes" id="UP000252884">
    <property type="component" value="Unassembled WGS sequence"/>
</dbReference>
<dbReference type="Pfam" id="PF00486">
    <property type="entry name" value="Trans_reg_C"/>
    <property type="match status" value="1"/>
</dbReference>
<dbReference type="FunFam" id="1.10.10.10:FF:000005">
    <property type="entry name" value="Two-component system response regulator"/>
    <property type="match status" value="1"/>
</dbReference>
<evidence type="ECO:0000256" key="6">
    <source>
        <dbReference type="PROSITE-ProRule" id="PRU00169"/>
    </source>
</evidence>
<evidence type="ECO:0000256" key="5">
    <source>
        <dbReference type="ARBA" id="ARBA00023163"/>
    </source>
</evidence>
<dbReference type="GO" id="GO:0005829">
    <property type="term" value="C:cytosol"/>
    <property type="evidence" value="ECO:0007669"/>
    <property type="project" value="TreeGrafter"/>
</dbReference>
<evidence type="ECO:0000256" key="2">
    <source>
        <dbReference type="ARBA" id="ARBA00023012"/>
    </source>
</evidence>
<dbReference type="GO" id="GO:0000156">
    <property type="term" value="F:phosphorelay response regulator activity"/>
    <property type="evidence" value="ECO:0007669"/>
    <property type="project" value="TreeGrafter"/>
</dbReference>
<evidence type="ECO:0000313" key="10">
    <source>
        <dbReference type="EMBL" id="RCW66103.1"/>
    </source>
</evidence>
<evidence type="ECO:0000256" key="1">
    <source>
        <dbReference type="ARBA" id="ARBA00022553"/>
    </source>
</evidence>
<keyword evidence="5" id="KW-0804">Transcription</keyword>
<dbReference type="Gene3D" id="3.40.50.2300">
    <property type="match status" value="1"/>
</dbReference>
<evidence type="ECO:0000313" key="11">
    <source>
        <dbReference type="Proteomes" id="UP000252884"/>
    </source>
</evidence>
<accession>A0A368XDQ9</accession>
<evidence type="ECO:0000256" key="3">
    <source>
        <dbReference type="ARBA" id="ARBA00023015"/>
    </source>
</evidence>
<feature type="modified residue" description="4-aspartylphosphate" evidence="6">
    <location>
        <position position="51"/>
    </location>
</feature>
<dbReference type="AlphaFoldDB" id="A0A368XDQ9"/>
<dbReference type="SMART" id="SM00448">
    <property type="entry name" value="REC"/>
    <property type="match status" value="1"/>
</dbReference>
<dbReference type="Pfam" id="PF00072">
    <property type="entry name" value="Response_reg"/>
    <property type="match status" value="1"/>
</dbReference>
<dbReference type="CDD" id="cd00383">
    <property type="entry name" value="trans_reg_C"/>
    <property type="match status" value="1"/>
</dbReference>
<dbReference type="PROSITE" id="PS50110">
    <property type="entry name" value="RESPONSE_REGULATORY"/>
    <property type="match status" value="1"/>
</dbReference>
<sequence>MRVLIVDDQRPFAEYLGQGLVQSGFSVEIASDGVQGRDLALGRDYCLVVLDLRLPGMDGYSVLKAIRQVKNMPVIVVSGLDSLDEKVSCLENGADDYLVKPIAMSEFIARVGLHVRRACSPEGSGARLQIADLVLDLARKRAERSGQRLDLSRKEFSLLMVLLERPGDIISRATISERVWNMQFDATTNVIDVAIRRLRRKLDDPFDHKLLHTVRGLGYVLEQR</sequence>
<dbReference type="GO" id="GO:0000976">
    <property type="term" value="F:transcription cis-regulatory region binding"/>
    <property type="evidence" value="ECO:0007669"/>
    <property type="project" value="TreeGrafter"/>
</dbReference>
<dbReference type="RefSeq" id="WP_114471478.1">
    <property type="nucleotide sequence ID" value="NZ_QPJK01000011.1"/>
</dbReference>